<dbReference type="InterPro" id="IPR046357">
    <property type="entry name" value="PPIase_dom_sf"/>
</dbReference>
<dbReference type="PANTHER" id="PTHR47245">
    <property type="entry name" value="PEPTIDYLPROLYL ISOMERASE"/>
    <property type="match status" value="1"/>
</dbReference>
<dbReference type="Proteomes" id="UP001595548">
    <property type="component" value="Unassembled WGS sequence"/>
</dbReference>
<dbReference type="PANTHER" id="PTHR47245:SF1">
    <property type="entry name" value="FOLDASE PROTEIN PRSA"/>
    <property type="match status" value="1"/>
</dbReference>
<dbReference type="InterPro" id="IPR023058">
    <property type="entry name" value="PPIase_PpiC_CS"/>
</dbReference>
<evidence type="ECO:0000256" key="1">
    <source>
        <dbReference type="ARBA" id="ARBA00000971"/>
    </source>
</evidence>
<evidence type="ECO:0000256" key="4">
    <source>
        <dbReference type="ARBA" id="ARBA00022729"/>
    </source>
</evidence>
<dbReference type="PROSITE" id="PS01096">
    <property type="entry name" value="PPIC_PPIASE_1"/>
    <property type="match status" value="1"/>
</dbReference>
<evidence type="ECO:0000313" key="11">
    <source>
        <dbReference type="Proteomes" id="UP001595548"/>
    </source>
</evidence>
<feature type="signal peptide" evidence="8">
    <location>
        <begin position="1"/>
        <end position="21"/>
    </location>
</feature>
<dbReference type="InterPro" id="IPR000297">
    <property type="entry name" value="PPIase_PpiC"/>
</dbReference>
<name>A0ABV7HVF9_9GAMM</name>
<protein>
    <recommendedName>
        <fullName evidence="3">peptidylprolyl isomerase</fullName>
        <ecNumber evidence="3">5.2.1.8</ecNumber>
    </recommendedName>
</protein>
<dbReference type="InterPro" id="IPR027304">
    <property type="entry name" value="Trigger_fact/SurA_dom_sf"/>
</dbReference>
<evidence type="ECO:0000259" key="9">
    <source>
        <dbReference type="PROSITE" id="PS50198"/>
    </source>
</evidence>
<dbReference type="SUPFAM" id="SSF54534">
    <property type="entry name" value="FKBP-like"/>
    <property type="match status" value="1"/>
</dbReference>
<evidence type="ECO:0000256" key="7">
    <source>
        <dbReference type="PROSITE-ProRule" id="PRU00278"/>
    </source>
</evidence>
<comment type="caution">
    <text evidence="10">The sequence shown here is derived from an EMBL/GenBank/DDBJ whole genome shotgun (WGS) entry which is preliminary data.</text>
</comment>
<evidence type="ECO:0000256" key="6">
    <source>
        <dbReference type="ARBA" id="ARBA00023235"/>
    </source>
</evidence>
<proteinExistence type="inferred from homology"/>
<gene>
    <name evidence="10" type="ORF">ACFOEB_16455</name>
</gene>
<accession>A0ABV7HVF9</accession>
<feature type="chain" id="PRO_5046005534" description="peptidylprolyl isomerase" evidence="8">
    <location>
        <begin position="22"/>
        <end position="303"/>
    </location>
</feature>
<feature type="domain" description="PpiC" evidence="9">
    <location>
        <begin position="142"/>
        <end position="241"/>
    </location>
</feature>
<dbReference type="EMBL" id="JBHRTL010000031">
    <property type="protein sequence ID" value="MFC3156803.1"/>
    <property type="molecule type" value="Genomic_DNA"/>
</dbReference>
<comment type="catalytic activity">
    <reaction evidence="1">
        <text>[protein]-peptidylproline (omega=180) = [protein]-peptidylproline (omega=0)</text>
        <dbReference type="Rhea" id="RHEA:16237"/>
        <dbReference type="Rhea" id="RHEA-COMP:10747"/>
        <dbReference type="Rhea" id="RHEA-COMP:10748"/>
        <dbReference type="ChEBI" id="CHEBI:83833"/>
        <dbReference type="ChEBI" id="CHEBI:83834"/>
        <dbReference type="EC" id="5.2.1.8"/>
    </reaction>
</comment>
<dbReference type="Pfam" id="PF13616">
    <property type="entry name" value="Rotamase_3"/>
    <property type="match status" value="1"/>
</dbReference>
<dbReference type="RefSeq" id="WP_382418205.1">
    <property type="nucleotide sequence ID" value="NZ_JBHRTL010000031.1"/>
</dbReference>
<dbReference type="EC" id="5.2.1.8" evidence="3"/>
<sequence length="303" mass="33923">MVRFVFTLLSLSVGVSAWVCAEESPRDQVLLTAETVAITAADLEHYVQERLHNGLTLERFAEPGAIPRLLENLMMIRLLADRADSEGVNWSKQQQWELDLQRDRLMYDALVASRVADVVGRTDWQALAKETYVAESDRFQAPERVDASHILIRINKDRDEAEAKALAEVVEAKLAAGESFAALAREYSEDGSSESGGHLGVFNREKMVPEFSQAAFALRVPGEVSGLVRTNFGYHLIKLNKHIPAGKKPFDEVREQLVAKLQASVEVDVRKQLTLDARSPSNYKLNEDLLRQVESKYVDDASK</sequence>
<keyword evidence="11" id="KW-1185">Reference proteome</keyword>
<evidence type="ECO:0000256" key="3">
    <source>
        <dbReference type="ARBA" id="ARBA00013194"/>
    </source>
</evidence>
<dbReference type="SUPFAM" id="SSF109998">
    <property type="entry name" value="Triger factor/SurA peptide-binding domain-like"/>
    <property type="match status" value="1"/>
</dbReference>
<reference evidence="11" key="1">
    <citation type="journal article" date="2019" name="Int. J. Syst. Evol. Microbiol.">
        <title>The Global Catalogue of Microorganisms (GCM) 10K type strain sequencing project: providing services to taxonomists for standard genome sequencing and annotation.</title>
        <authorList>
            <consortium name="The Broad Institute Genomics Platform"/>
            <consortium name="The Broad Institute Genome Sequencing Center for Infectious Disease"/>
            <person name="Wu L."/>
            <person name="Ma J."/>
        </authorList>
    </citation>
    <scope>NUCLEOTIDE SEQUENCE [LARGE SCALE GENOMIC DNA]</scope>
    <source>
        <strain evidence="11">KCTC 52141</strain>
    </source>
</reference>
<keyword evidence="6 7" id="KW-0413">Isomerase</keyword>
<evidence type="ECO:0000313" key="10">
    <source>
        <dbReference type="EMBL" id="MFC3156803.1"/>
    </source>
</evidence>
<dbReference type="InterPro" id="IPR050245">
    <property type="entry name" value="PrsA_foldase"/>
</dbReference>
<dbReference type="PROSITE" id="PS50198">
    <property type="entry name" value="PPIC_PPIASE_2"/>
    <property type="match status" value="1"/>
</dbReference>
<evidence type="ECO:0000256" key="5">
    <source>
        <dbReference type="ARBA" id="ARBA00023110"/>
    </source>
</evidence>
<evidence type="ECO:0000256" key="8">
    <source>
        <dbReference type="SAM" id="SignalP"/>
    </source>
</evidence>
<keyword evidence="4 8" id="KW-0732">Signal</keyword>
<dbReference type="GO" id="GO:0016853">
    <property type="term" value="F:isomerase activity"/>
    <property type="evidence" value="ECO:0007669"/>
    <property type="project" value="UniProtKB-KW"/>
</dbReference>
<keyword evidence="5 7" id="KW-0697">Rotamase</keyword>
<organism evidence="10 11">
    <name type="scientific">Gilvimarinus japonicus</name>
    <dbReference type="NCBI Taxonomy" id="1796469"/>
    <lineage>
        <taxon>Bacteria</taxon>
        <taxon>Pseudomonadati</taxon>
        <taxon>Pseudomonadota</taxon>
        <taxon>Gammaproteobacteria</taxon>
        <taxon>Cellvibrionales</taxon>
        <taxon>Cellvibrionaceae</taxon>
        <taxon>Gilvimarinus</taxon>
    </lineage>
</organism>
<dbReference type="Gene3D" id="3.10.50.40">
    <property type="match status" value="1"/>
</dbReference>
<evidence type="ECO:0000256" key="2">
    <source>
        <dbReference type="ARBA" id="ARBA00007656"/>
    </source>
</evidence>
<comment type="similarity">
    <text evidence="2">Belongs to the PpiC/parvulin rotamase family.</text>
</comment>